<keyword evidence="3" id="KW-1185">Reference proteome</keyword>
<evidence type="ECO:0000313" key="3">
    <source>
        <dbReference type="Proteomes" id="UP001500604"/>
    </source>
</evidence>
<dbReference type="RefSeq" id="WP_345198785.1">
    <property type="nucleotide sequence ID" value="NZ_BAABFL010000472.1"/>
</dbReference>
<reference evidence="3" key="1">
    <citation type="journal article" date="2019" name="Int. J. Syst. Evol. Microbiol.">
        <title>The Global Catalogue of Microorganisms (GCM) 10K type strain sequencing project: providing services to taxonomists for standard genome sequencing and annotation.</title>
        <authorList>
            <consortium name="The Broad Institute Genomics Platform"/>
            <consortium name="The Broad Institute Genome Sequencing Center for Infectious Disease"/>
            <person name="Wu L."/>
            <person name="Ma J."/>
        </authorList>
    </citation>
    <scope>NUCLEOTIDE SEQUENCE [LARGE SCALE GENOMIC DNA]</scope>
    <source>
        <strain evidence="3">JCM 17805</strain>
    </source>
</reference>
<organism evidence="2 3">
    <name type="scientific">Kistimonas scapharcae</name>
    <dbReference type="NCBI Taxonomy" id="1036133"/>
    <lineage>
        <taxon>Bacteria</taxon>
        <taxon>Pseudomonadati</taxon>
        <taxon>Pseudomonadota</taxon>
        <taxon>Gammaproteobacteria</taxon>
        <taxon>Oceanospirillales</taxon>
        <taxon>Endozoicomonadaceae</taxon>
        <taxon>Kistimonas</taxon>
    </lineage>
</organism>
<evidence type="ECO:0000256" key="1">
    <source>
        <dbReference type="SAM" id="MobiDB-lite"/>
    </source>
</evidence>
<gene>
    <name evidence="2" type="ORF">GCM10023116_45480</name>
</gene>
<comment type="caution">
    <text evidence="2">The sequence shown here is derived from an EMBL/GenBank/DDBJ whole genome shotgun (WGS) entry which is preliminary data.</text>
</comment>
<protein>
    <submittedName>
        <fullName evidence="2">DUF2058 family protein</fullName>
    </submittedName>
</protein>
<name>A0ABP8V9R4_9GAMM</name>
<dbReference type="EMBL" id="BAABFL010000472">
    <property type="protein sequence ID" value="GAA4652264.1"/>
    <property type="molecule type" value="Genomic_DNA"/>
</dbReference>
<evidence type="ECO:0000313" key="2">
    <source>
        <dbReference type="EMBL" id="GAA4652264.1"/>
    </source>
</evidence>
<accession>A0ABP8V9R4</accession>
<feature type="compositionally biased region" description="Basic residues" evidence="1">
    <location>
        <begin position="17"/>
        <end position="32"/>
    </location>
</feature>
<sequence>MSLSLRDQLLKAGAVSKKQHQQARTQKKKDRKSGKDDGSAANKAAAQKTREEQAARDRELNRQREEERTRKAIQAQIRQLASDHQVAKEEGETPYRFNDRGTIKKWYISEKQLDRIANGQLAVIGLDDQYYLVPYRIAEKIAERDESAILVLNTRKEVDEDDPYADYQIPDDLMW</sequence>
<feature type="compositionally biased region" description="Basic and acidic residues" evidence="1">
    <location>
        <begin position="48"/>
        <end position="70"/>
    </location>
</feature>
<proteinExistence type="predicted"/>
<dbReference type="Proteomes" id="UP001500604">
    <property type="component" value="Unassembled WGS sequence"/>
</dbReference>
<dbReference type="InterPro" id="IPR018636">
    <property type="entry name" value="DUF2058"/>
</dbReference>
<dbReference type="Pfam" id="PF09831">
    <property type="entry name" value="DUF2058"/>
    <property type="match status" value="1"/>
</dbReference>
<feature type="region of interest" description="Disordered" evidence="1">
    <location>
        <begin position="1"/>
        <end position="72"/>
    </location>
</feature>